<proteinExistence type="predicted"/>
<gene>
    <name evidence="1" type="ORF">CGZ75_09950</name>
</gene>
<evidence type="ECO:0000313" key="1">
    <source>
        <dbReference type="EMBL" id="OXM16941.1"/>
    </source>
</evidence>
<dbReference type="Proteomes" id="UP000215145">
    <property type="component" value="Unassembled WGS sequence"/>
</dbReference>
<protein>
    <recommendedName>
        <fullName evidence="3">DUF948 domain-containing protein</fullName>
    </recommendedName>
</protein>
<dbReference type="OrthoDB" id="9837872at2"/>
<name>A0A229P4F3_9BACL</name>
<keyword evidence="2" id="KW-1185">Reference proteome</keyword>
<accession>A0A229P4F3</accession>
<comment type="caution">
    <text evidence="1">The sequence shown here is derived from an EMBL/GenBank/DDBJ whole genome shotgun (WGS) entry which is preliminary data.</text>
</comment>
<sequence length="171" mass="17867">MEWWIAVCAVVLSASAAWTSWQAARLMRRLGSLVVELEAGSAAALKEITGLAADARGALEPMQDAALQAKRQLDGLASLAEAAGSLRAAADTAGATALRIVDGAASTADAAAERMRQAAGKYRPQLEEAIGIADAALEGWMYIRSAAAKLRTSACSDREIGNPIAERREQT</sequence>
<evidence type="ECO:0008006" key="3">
    <source>
        <dbReference type="Google" id="ProtNLM"/>
    </source>
</evidence>
<reference evidence="1 2" key="1">
    <citation type="submission" date="2017-07" db="EMBL/GenBank/DDBJ databases">
        <title>Paenibacillus herberti R33 genome sequencing and assembly.</title>
        <authorList>
            <person name="Su W."/>
        </authorList>
    </citation>
    <scope>NUCLEOTIDE SEQUENCE [LARGE SCALE GENOMIC DNA]</scope>
    <source>
        <strain evidence="1 2">R33</strain>
    </source>
</reference>
<dbReference type="EMBL" id="NMUQ01000001">
    <property type="protein sequence ID" value="OXM16941.1"/>
    <property type="molecule type" value="Genomic_DNA"/>
</dbReference>
<organism evidence="1 2">
    <name type="scientific">Paenibacillus herberti</name>
    <dbReference type="NCBI Taxonomy" id="1619309"/>
    <lineage>
        <taxon>Bacteria</taxon>
        <taxon>Bacillati</taxon>
        <taxon>Bacillota</taxon>
        <taxon>Bacilli</taxon>
        <taxon>Bacillales</taxon>
        <taxon>Paenibacillaceae</taxon>
        <taxon>Paenibacillus</taxon>
    </lineage>
</organism>
<dbReference type="RefSeq" id="WP_089524022.1">
    <property type="nucleotide sequence ID" value="NZ_NMUQ01000001.1"/>
</dbReference>
<dbReference type="AlphaFoldDB" id="A0A229P4F3"/>
<evidence type="ECO:0000313" key="2">
    <source>
        <dbReference type="Proteomes" id="UP000215145"/>
    </source>
</evidence>